<dbReference type="HOGENOM" id="CLU_917683_0_0_2"/>
<feature type="transmembrane region" description="Helical" evidence="1">
    <location>
        <begin position="142"/>
        <end position="162"/>
    </location>
</feature>
<feature type="transmembrane region" description="Helical" evidence="1">
    <location>
        <begin position="246"/>
        <end position="265"/>
    </location>
</feature>
<feature type="transmembrane region" description="Helical" evidence="1">
    <location>
        <begin position="116"/>
        <end position="136"/>
    </location>
</feature>
<accession>A0A0E3SBZ4</accession>
<reference evidence="3 4" key="1">
    <citation type="submission" date="2014-07" db="EMBL/GenBank/DDBJ databases">
        <title>Methanogenic archaea and the global carbon cycle.</title>
        <authorList>
            <person name="Henriksen J.R."/>
            <person name="Luke J."/>
            <person name="Reinhart S."/>
            <person name="Benedict M.N."/>
            <person name="Youngblut N.D."/>
            <person name="Metcalf M.E."/>
            <person name="Whitaker R.J."/>
            <person name="Metcalf W.W."/>
        </authorList>
    </citation>
    <scope>NUCLEOTIDE SEQUENCE [LARGE SCALE GENOMIC DNA]</scope>
    <source>
        <strain evidence="3 4">HB-1</strain>
    </source>
</reference>
<feature type="transmembrane region" description="Helical" evidence="1">
    <location>
        <begin position="30"/>
        <end position="48"/>
    </location>
</feature>
<dbReference type="KEGG" id="mhor:MSHOH_1893"/>
<feature type="transmembrane region" description="Helical" evidence="1">
    <location>
        <begin position="84"/>
        <end position="104"/>
    </location>
</feature>
<dbReference type="Gene3D" id="1.10.3730.20">
    <property type="match status" value="1"/>
</dbReference>
<sequence>MVFTAIIGALALPFVWLFHPGVVALDPESMVIIAASGILYMSAIYFYLQALQTEEASTIAPFFQAAGVFGLILGYFILGEQISYSQIIGVLLIIAGSIVLSLRFGQGTSRVKKQLVVLMLLCALAISLGSLIFKFYAVRDEFWTTTFWNFFGQALFGVILMLAAENRKQFSEMIHANAGALLSVNMANELINLGGNLGVRYTLLLAPLGVVQAISSTTSFFVLFFGVILSLFFPNLAREEISIGSLMQKIIATTLVIAGVLLISMQ</sequence>
<keyword evidence="1" id="KW-1133">Transmembrane helix</keyword>
<protein>
    <recommendedName>
        <fullName evidence="2">EamA domain-containing protein</fullName>
    </recommendedName>
</protein>
<dbReference type="SUPFAM" id="SSF103481">
    <property type="entry name" value="Multidrug resistance efflux transporter EmrE"/>
    <property type="match status" value="1"/>
</dbReference>
<evidence type="ECO:0000256" key="1">
    <source>
        <dbReference type="SAM" id="Phobius"/>
    </source>
</evidence>
<organism evidence="3 4">
    <name type="scientific">Methanosarcina horonobensis HB-1 = JCM 15518</name>
    <dbReference type="NCBI Taxonomy" id="1434110"/>
    <lineage>
        <taxon>Archaea</taxon>
        <taxon>Methanobacteriati</taxon>
        <taxon>Methanobacteriota</taxon>
        <taxon>Stenosarchaea group</taxon>
        <taxon>Methanomicrobia</taxon>
        <taxon>Methanosarcinales</taxon>
        <taxon>Methanosarcinaceae</taxon>
        <taxon>Methanosarcina</taxon>
    </lineage>
</organism>
<feature type="domain" description="EamA" evidence="2">
    <location>
        <begin position="4"/>
        <end position="101"/>
    </location>
</feature>
<dbReference type="InterPro" id="IPR037185">
    <property type="entry name" value="EmrE-like"/>
</dbReference>
<gene>
    <name evidence="3" type="ORF">MSHOH_1893</name>
</gene>
<dbReference type="GO" id="GO:0016020">
    <property type="term" value="C:membrane"/>
    <property type="evidence" value="ECO:0007669"/>
    <property type="project" value="InterPro"/>
</dbReference>
<proteinExistence type="predicted"/>
<keyword evidence="1" id="KW-0812">Transmembrane</keyword>
<feature type="transmembrane region" description="Helical" evidence="1">
    <location>
        <begin position="213"/>
        <end position="234"/>
    </location>
</feature>
<dbReference type="Proteomes" id="UP000033101">
    <property type="component" value="Chromosome"/>
</dbReference>
<dbReference type="InterPro" id="IPR000620">
    <property type="entry name" value="EamA_dom"/>
</dbReference>
<name>A0A0E3SBZ4_9EURY</name>
<keyword evidence="1" id="KW-0472">Membrane</keyword>
<feature type="transmembrane region" description="Helical" evidence="1">
    <location>
        <begin position="60"/>
        <end position="78"/>
    </location>
</feature>
<dbReference type="PATRIC" id="fig|1434110.4.peg.2409"/>
<evidence type="ECO:0000259" key="2">
    <source>
        <dbReference type="Pfam" id="PF00892"/>
    </source>
</evidence>
<dbReference type="Pfam" id="PF00892">
    <property type="entry name" value="EamA"/>
    <property type="match status" value="1"/>
</dbReference>
<dbReference type="AlphaFoldDB" id="A0A0E3SBZ4"/>
<evidence type="ECO:0000313" key="4">
    <source>
        <dbReference type="Proteomes" id="UP000033101"/>
    </source>
</evidence>
<keyword evidence="4" id="KW-1185">Reference proteome</keyword>
<dbReference type="EMBL" id="CP009516">
    <property type="protein sequence ID" value="AKB78376.1"/>
    <property type="molecule type" value="Genomic_DNA"/>
</dbReference>
<evidence type="ECO:0000313" key="3">
    <source>
        <dbReference type="EMBL" id="AKB78376.1"/>
    </source>
</evidence>